<accession>A0A067T508</accession>
<dbReference type="AlphaFoldDB" id="A0A067T508"/>
<dbReference type="HOGENOM" id="CLU_2359882_0_0_1"/>
<dbReference type="Proteomes" id="UP000027222">
    <property type="component" value="Unassembled WGS sequence"/>
</dbReference>
<evidence type="ECO:0000313" key="1">
    <source>
        <dbReference type="EMBL" id="KDR74979.1"/>
    </source>
</evidence>
<evidence type="ECO:0000313" key="2">
    <source>
        <dbReference type="Proteomes" id="UP000027222"/>
    </source>
</evidence>
<sequence length="96" mass="11216">MMVTWVMRITCRRSWLCAGSNEVYVVPLAVLGSLASPRHRPVYSRSNNTFIPPTSSPTMRLPWAHVRHRLRLLCRHLYRLQISLINCRCSKCRSIH</sequence>
<protein>
    <submittedName>
        <fullName evidence="1">Uncharacterized protein</fullName>
    </submittedName>
</protein>
<keyword evidence="2" id="KW-1185">Reference proteome</keyword>
<reference evidence="2" key="1">
    <citation type="journal article" date="2014" name="Proc. Natl. Acad. Sci. U.S.A.">
        <title>Extensive sampling of basidiomycete genomes demonstrates inadequacy of the white-rot/brown-rot paradigm for wood decay fungi.</title>
        <authorList>
            <person name="Riley R."/>
            <person name="Salamov A.A."/>
            <person name="Brown D.W."/>
            <person name="Nagy L.G."/>
            <person name="Floudas D."/>
            <person name="Held B.W."/>
            <person name="Levasseur A."/>
            <person name="Lombard V."/>
            <person name="Morin E."/>
            <person name="Otillar R."/>
            <person name="Lindquist E.A."/>
            <person name="Sun H."/>
            <person name="LaButti K.M."/>
            <person name="Schmutz J."/>
            <person name="Jabbour D."/>
            <person name="Luo H."/>
            <person name="Baker S.E."/>
            <person name="Pisabarro A.G."/>
            <person name="Walton J.D."/>
            <person name="Blanchette R.A."/>
            <person name="Henrissat B."/>
            <person name="Martin F."/>
            <person name="Cullen D."/>
            <person name="Hibbett D.S."/>
            <person name="Grigoriev I.V."/>
        </authorList>
    </citation>
    <scope>NUCLEOTIDE SEQUENCE [LARGE SCALE GENOMIC DNA]</scope>
    <source>
        <strain evidence="2">CBS 339.88</strain>
    </source>
</reference>
<gene>
    <name evidence="1" type="ORF">GALMADRAFT_519146</name>
</gene>
<name>A0A067T508_GALM3</name>
<dbReference type="EMBL" id="KL142381">
    <property type="protein sequence ID" value="KDR74979.1"/>
    <property type="molecule type" value="Genomic_DNA"/>
</dbReference>
<organism evidence="1 2">
    <name type="scientific">Galerina marginata (strain CBS 339.88)</name>
    <dbReference type="NCBI Taxonomy" id="685588"/>
    <lineage>
        <taxon>Eukaryota</taxon>
        <taxon>Fungi</taxon>
        <taxon>Dikarya</taxon>
        <taxon>Basidiomycota</taxon>
        <taxon>Agaricomycotina</taxon>
        <taxon>Agaricomycetes</taxon>
        <taxon>Agaricomycetidae</taxon>
        <taxon>Agaricales</taxon>
        <taxon>Agaricineae</taxon>
        <taxon>Strophariaceae</taxon>
        <taxon>Galerina</taxon>
    </lineage>
</organism>
<proteinExistence type="predicted"/>